<sequence>MLSVKQIETFYWVAELGTVQRAADRLHITQSAATKRLQEVEAIAAEGLFERVDGKKSILSKKGREIYSLCEKLLESIESIQRLQRDEQPISQVLHVGMTELIALTWFPTFIREMRSNYPDVLVRPEIDQSEVLRGRVVEGRLDLALVAEPVLPPTIASVELGAARYEWLAPHGTFKGEGNVPLDRLATWPILEPPRGSIVTSVSGKLFERAGVEPNRIYAGTNDVVVGGLIESGIGIGCLPIDLFGKKIEENRLDIVTSGTTRFSLRIQILP</sequence>
<dbReference type="AlphaFoldDB" id="H1S1U4"/>
<dbReference type="PROSITE" id="PS50931">
    <property type="entry name" value="HTH_LYSR"/>
    <property type="match status" value="1"/>
</dbReference>
<accession>H1S1U4</accession>
<dbReference type="Proteomes" id="UP000005808">
    <property type="component" value="Unassembled WGS sequence"/>
</dbReference>
<dbReference type="InterPro" id="IPR036390">
    <property type="entry name" value="WH_DNA-bd_sf"/>
</dbReference>
<reference evidence="6 7" key="1">
    <citation type="journal article" date="2012" name="J. Bacteriol.">
        <title>De Novo Genome Project of Cupriavidus basilensis OR16.</title>
        <authorList>
            <person name="Cserhati M."/>
            <person name="Kriszt B."/>
            <person name="Szoboszlay S."/>
            <person name="Toth A."/>
            <person name="Szabo I."/>
            <person name="Tancsics A."/>
            <person name="Nagy I."/>
            <person name="Horvath B."/>
            <person name="Nagy I."/>
            <person name="Kukolya J."/>
        </authorList>
    </citation>
    <scope>NUCLEOTIDE SEQUENCE [LARGE SCALE GENOMIC DNA]</scope>
    <source>
        <strain evidence="6 7">OR16</strain>
    </source>
</reference>
<protein>
    <submittedName>
        <fullName evidence="6">LysR family transcriptional regulator</fullName>
    </submittedName>
</protein>
<evidence type="ECO:0000256" key="3">
    <source>
        <dbReference type="ARBA" id="ARBA00023125"/>
    </source>
</evidence>
<proteinExistence type="inferred from homology"/>
<dbReference type="InterPro" id="IPR000847">
    <property type="entry name" value="LysR_HTH_N"/>
</dbReference>
<dbReference type="GO" id="GO:0003700">
    <property type="term" value="F:DNA-binding transcription factor activity"/>
    <property type="evidence" value="ECO:0007669"/>
    <property type="project" value="InterPro"/>
</dbReference>
<gene>
    <name evidence="6" type="ORF">OR16_08212</name>
</gene>
<dbReference type="Gene3D" id="3.40.190.10">
    <property type="entry name" value="Periplasmic binding protein-like II"/>
    <property type="match status" value="2"/>
</dbReference>
<evidence type="ECO:0000313" key="7">
    <source>
        <dbReference type="Proteomes" id="UP000005808"/>
    </source>
</evidence>
<dbReference type="InterPro" id="IPR005119">
    <property type="entry name" value="LysR_subst-bd"/>
</dbReference>
<dbReference type="CDD" id="cd05466">
    <property type="entry name" value="PBP2_LTTR_substrate"/>
    <property type="match status" value="1"/>
</dbReference>
<evidence type="ECO:0000256" key="2">
    <source>
        <dbReference type="ARBA" id="ARBA00023015"/>
    </source>
</evidence>
<dbReference type="SUPFAM" id="SSF46785">
    <property type="entry name" value="Winged helix' DNA-binding domain"/>
    <property type="match status" value="1"/>
</dbReference>
<dbReference type="EMBL" id="AHJE01000018">
    <property type="protein sequence ID" value="EHP43438.1"/>
    <property type="molecule type" value="Genomic_DNA"/>
</dbReference>
<dbReference type="Gene3D" id="1.10.10.10">
    <property type="entry name" value="Winged helix-like DNA-binding domain superfamily/Winged helix DNA-binding domain"/>
    <property type="match status" value="1"/>
</dbReference>
<keyword evidence="2" id="KW-0805">Transcription regulation</keyword>
<dbReference type="RefSeq" id="WP_006157365.1">
    <property type="nucleotide sequence ID" value="NZ_AHJE01000018.1"/>
</dbReference>
<keyword evidence="4" id="KW-0804">Transcription</keyword>
<evidence type="ECO:0000259" key="5">
    <source>
        <dbReference type="PROSITE" id="PS50931"/>
    </source>
</evidence>
<evidence type="ECO:0000256" key="1">
    <source>
        <dbReference type="ARBA" id="ARBA00009437"/>
    </source>
</evidence>
<dbReference type="OrthoDB" id="9786526at2"/>
<dbReference type="SUPFAM" id="SSF53850">
    <property type="entry name" value="Periplasmic binding protein-like II"/>
    <property type="match status" value="1"/>
</dbReference>
<feature type="domain" description="HTH lysR-type" evidence="5">
    <location>
        <begin position="2"/>
        <end position="59"/>
    </location>
</feature>
<dbReference type="GO" id="GO:0000976">
    <property type="term" value="F:transcription cis-regulatory region binding"/>
    <property type="evidence" value="ECO:0007669"/>
    <property type="project" value="TreeGrafter"/>
</dbReference>
<evidence type="ECO:0000256" key="4">
    <source>
        <dbReference type="ARBA" id="ARBA00023163"/>
    </source>
</evidence>
<evidence type="ECO:0000313" key="6">
    <source>
        <dbReference type="EMBL" id="EHP43438.1"/>
    </source>
</evidence>
<comment type="similarity">
    <text evidence="1">Belongs to the LysR transcriptional regulatory family.</text>
</comment>
<dbReference type="InterPro" id="IPR036388">
    <property type="entry name" value="WH-like_DNA-bd_sf"/>
</dbReference>
<organism evidence="6 7">
    <name type="scientific">Cupriavidus basilensis OR16</name>
    <dbReference type="NCBI Taxonomy" id="1127483"/>
    <lineage>
        <taxon>Bacteria</taxon>
        <taxon>Pseudomonadati</taxon>
        <taxon>Pseudomonadota</taxon>
        <taxon>Betaproteobacteria</taxon>
        <taxon>Burkholderiales</taxon>
        <taxon>Burkholderiaceae</taxon>
        <taxon>Cupriavidus</taxon>
    </lineage>
</organism>
<name>H1S1U4_9BURK</name>
<dbReference type="PANTHER" id="PTHR30126">
    <property type="entry name" value="HTH-TYPE TRANSCRIPTIONAL REGULATOR"/>
    <property type="match status" value="1"/>
</dbReference>
<comment type="caution">
    <text evidence="6">The sequence shown here is derived from an EMBL/GenBank/DDBJ whole genome shotgun (WGS) entry which is preliminary data.</text>
</comment>
<dbReference type="Pfam" id="PF03466">
    <property type="entry name" value="LysR_substrate"/>
    <property type="match status" value="1"/>
</dbReference>
<keyword evidence="3" id="KW-0238">DNA-binding</keyword>
<dbReference type="Pfam" id="PF00126">
    <property type="entry name" value="HTH_1"/>
    <property type="match status" value="1"/>
</dbReference>
<dbReference type="PANTHER" id="PTHR30126:SF94">
    <property type="entry name" value="LYSR FAMILY TRANSCRIPTIONAL REGULATOR"/>
    <property type="match status" value="1"/>
</dbReference>